<keyword evidence="2" id="KW-1185">Reference proteome</keyword>
<sequence length="69" mass="8374">MGRRRGCHILYWGKIGESLEDDNAEVDLWEYLEDKIRNEYIWDKVEVSSMVNNMREATLRWFVHAKKRS</sequence>
<feature type="non-terminal residue" evidence="1">
    <location>
        <position position="1"/>
    </location>
</feature>
<dbReference type="OrthoDB" id="407509at2759"/>
<gene>
    <name evidence="1" type="ORF">H5410_051619</name>
</gene>
<evidence type="ECO:0000313" key="1">
    <source>
        <dbReference type="EMBL" id="KAG5580992.1"/>
    </source>
</evidence>
<dbReference type="Proteomes" id="UP000824120">
    <property type="component" value="Chromosome 10"/>
</dbReference>
<proteinExistence type="predicted"/>
<accession>A0A9J5X1J5</accession>
<dbReference type="AlphaFoldDB" id="A0A9J5X1J5"/>
<organism evidence="1 2">
    <name type="scientific">Solanum commersonii</name>
    <name type="common">Commerson's wild potato</name>
    <name type="synonym">Commerson's nightshade</name>
    <dbReference type="NCBI Taxonomy" id="4109"/>
    <lineage>
        <taxon>Eukaryota</taxon>
        <taxon>Viridiplantae</taxon>
        <taxon>Streptophyta</taxon>
        <taxon>Embryophyta</taxon>
        <taxon>Tracheophyta</taxon>
        <taxon>Spermatophyta</taxon>
        <taxon>Magnoliopsida</taxon>
        <taxon>eudicotyledons</taxon>
        <taxon>Gunneridae</taxon>
        <taxon>Pentapetalae</taxon>
        <taxon>asterids</taxon>
        <taxon>lamiids</taxon>
        <taxon>Solanales</taxon>
        <taxon>Solanaceae</taxon>
        <taxon>Solanoideae</taxon>
        <taxon>Solaneae</taxon>
        <taxon>Solanum</taxon>
    </lineage>
</organism>
<dbReference type="EMBL" id="JACXVP010000010">
    <property type="protein sequence ID" value="KAG5580992.1"/>
    <property type="molecule type" value="Genomic_DNA"/>
</dbReference>
<reference evidence="1 2" key="1">
    <citation type="submission" date="2020-09" db="EMBL/GenBank/DDBJ databases">
        <title>De no assembly of potato wild relative species, Solanum commersonii.</title>
        <authorList>
            <person name="Cho K."/>
        </authorList>
    </citation>
    <scope>NUCLEOTIDE SEQUENCE [LARGE SCALE GENOMIC DNA]</scope>
    <source>
        <strain evidence="1">LZ3.2</strain>
        <tissue evidence="1">Leaf</tissue>
    </source>
</reference>
<evidence type="ECO:0000313" key="2">
    <source>
        <dbReference type="Proteomes" id="UP000824120"/>
    </source>
</evidence>
<comment type="caution">
    <text evidence="1">The sequence shown here is derived from an EMBL/GenBank/DDBJ whole genome shotgun (WGS) entry which is preliminary data.</text>
</comment>
<name>A0A9J5X1J5_SOLCO</name>
<protein>
    <submittedName>
        <fullName evidence="1">Uncharacterized protein</fullName>
    </submittedName>
</protein>